<dbReference type="AlphaFoldDB" id="X0UGM8"/>
<sequence>WKGGITPLNKQIRCLDEYKLWILEVFKRDNWTCQECNKRSKTGEPLILHSHHTILFINILHNNRISKIEDAISCNELWDIDNGITLCEKCHRNIHFREETV</sequence>
<feature type="non-terminal residue" evidence="1">
    <location>
        <position position="1"/>
    </location>
</feature>
<organism evidence="1">
    <name type="scientific">marine sediment metagenome</name>
    <dbReference type="NCBI Taxonomy" id="412755"/>
    <lineage>
        <taxon>unclassified sequences</taxon>
        <taxon>metagenomes</taxon>
        <taxon>ecological metagenomes</taxon>
    </lineage>
</organism>
<dbReference type="EMBL" id="BARS01021537">
    <property type="protein sequence ID" value="GAG04755.1"/>
    <property type="molecule type" value="Genomic_DNA"/>
</dbReference>
<name>X0UGM8_9ZZZZ</name>
<gene>
    <name evidence="1" type="ORF">S01H1_34579</name>
</gene>
<proteinExistence type="predicted"/>
<accession>X0UGM8</accession>
<protein>
    <recommendedName>
        <fullName evidence="2">HNH domain-containing protein</fullName>
    </recommendedName>
</protein>
<evidence type="ECO:0000313" key="1">
    <source>
        <dbReference type="EMBL" id="GAG04755.1"/>
    </source>
</evidence>
<comment type="caution">
    <text evidence="1">The sequence shown here is derived from an EMBL/GenBank/DDBJ whole genome shotgun (WGS) entry which is preliminary data.</text>
</comment>
<evidence type="ECO:0008006" key="2">
    <source>
        <dbReference type="Google" id="ProtNLM"/>
    </source>
</evidence>
<reference evidence="1" key="1">
    <citation type="journal article" date="2014" name="Front. Microbiol.">
        <title>High frequency of phylogenetically diverse reductive dehalogenase-homologous genes in deep subseafloor sedimentary metagenomes.</title>
        <authorList>
            <person name="Kawai M."/>
            <person name="Futagami T."/>
            <person name="Toyoda A."/>
            <person name="Takaki Y."/>
            <person name="Nishi S."/>
            <person name="Hori S."/>
            <person name="Arai W."/>
            <person name="Tsubouchi T."/>
            <person name="Morono Y."/>
            <person name="Uchiyama I."/>
            <person name="Ito T."/>
            <person name="Fujiyama A."/>
            <person name="Inagaki F."/>
            <person name="Takami H."/>
        </authorList>
    </citation>
    <scope>NUCLEOTIDE SEQUENCE</scope>
    <source>
        <strain evidence="1">Expedition CK06-06</strain>
    </source>
</reference>